<dbReference type="EMBL" id="BDGG01000001">
    <property type="protein sequence ID" value="GAU88003.1"/>
    <property type="molecule type" value="Genomic_DNA"/>
</dbReference>
<gene>
    <name evidence="3" type="primary">RvY_00776-1</name>
    <name evidence="3" type="synonym">RvY_00776.1</name>
    <name evidence="3" type="ORF">RvY_00776</name>
</gene>
<dbReference type="Pfam" id="PF25757">
    <property type="entry name" value="TPR_DNAAF5"/>
    <property type="match status" value="1"/>
</dbReference>
<evidence type="ECO:0000313" key="3">
    <source>
        <dbReference type="EMBL" id="GAU88003.1"/>
    </source>
</evidence>
<proteinExistence type="predicted"/>
<dbReference type="InterPro" id="IPR057978">
    <property type="entry name" value="TPR_DAAF5"/>
</dbReference>
<dbReference type="GO" id="GO:0005737">
    <property type="term" value="C:cytoplasm"/>
    <property type="evidence" value="ECO:0007669"/>
    <property type="project" value="TreeGrafter"/>
</dbReference>
<dbReference type="PANTHER" id="PTHR16216">
    <property type="entry name" value="DYNEIN ASSEMBLY FACTOR 5, AXONEMAL"/>
    <property type="match status" value="1"/>
</dbReference>
<feature type="domain" description="Dynein axonemal assembly factor 5 HEAT-repeat" evidence="1">
    <location>
        <begin position="176"/>
        <end position="360"/>
    </location>
</feature>
<name>A0A1D1UNR9_RAMVA</name>
<dbReference type="GO" id="GO:0045505">
    <property type="term" value="F:dynein intermediate chain binding"/>
    <property type="evidence" value="ECO:0007669"/>
    <property type="project" value="TreeGrafter"/>
</dbReference>
<evidence type="ECO:0000259" key="1">
    <source>
        <dbReference type="Pfam" id="PF24573"/>
    </source>
</evidence>
<protein>
    <submittedName>
        <fullName evidence="3">Uncharacterized protein</fullName>
    </submittedName>
</protein>
<dbReference type="Gene3D" id="1.25.10.10">
    <property type="entry name" value="Leucine-rich Repeat Variant"/>
    <property type="match status" value="2"/>
</dbReference>
<evidence type="ECO:0000259" key="2">
    <source>
        <dbReference type="Pfam" id="PF25757"/>
    </source>
</evidence>
<dbReference type="AlphaFoldDB" id="A0A1D1UNR9"/>
<dbReference type="OrthoDB" id="413572at2759"/>
<dbReference type="PANTHER" id="PTHR16216:SF2">
    <property type="entry name" value="DYNEIN AXONEMAL ASSEMBLY FACTOR 5"/>
    <property type="match status" value="1"/>
</dbReference>
<keyword evidence="4" id="KW-1185">Reference proteome</keyword>
<feature type="domain" description="Dynein axonemal assembly factor 5 TPR repeats" evidence="2">
    <location>
        <begin position="2"/>
        <end position="167"/>
    </location>
</feature>
<dbReference type="STRING" id="947166.A0A1D1UNR9"/>
<accession>A0A1D1UNR9</accession>
<dbReference type="InterPro" id="IPR011989">
    <property type="entry name" value="ARM-like"/>
</dbReference>
<dbReference type="GO" id="GO:0003341">
    <property type="term" value="P:cilium movement"/>
    <property type="evidence" value="ECO:0007669"/>
    <property type="project" value="TreeGrafter"/>
</dbReference>
<dbReference type="InterPro" id="IPR052623">
    <property type="entry name" value="DAAF5"/>
</dbReference>
<dbReference type="GO" id="GO:0036158">
    <property type="term" value="P:outer dynein arm assembly"/>
    <property type="evidence" value="ECO:0007669"/>
    <property type="project" value="TreeGrafter"/>
</dbReference>
<evidence type="ECO:0000313" key="4">
    <source>
        <dbReference type="Proteomes" id="UP000186922"/>
    </source>
</evidence>
<sequence>MKYYMDDFVSILERSLVDSHADIRLECCKTLVTVVPHVKEFFSRSDPILDVLIATFVHNQARVRSANTEAMGYVIHYGNYKRLPDVWRLIAQRILDSHHQVRRTAYNVLCFWMTSHIDRYSYWNRLVPLFLSGLSDSFPDICGEAQRMWILVGQQYEAENREELKDQLDYETLPDNYPTDRPRPILGCRILVKRILYPVLPSVLNDLKDWQETIRIHALKLLFQMILHGESQVIISMNKVLPALAQVAKGEKAEVVREVTACCKLIGHFVEPKIYCELLVVSMDHAAQLVVLSGLLQGAKIEALLPYKDVLLENLERMSLTKQKSQQYYTLNCLLILIGLAEDNMNAFSYSIFRSCLNVDGLVADPGILKEVSSVMTALAEQMELSSTGNLWKIFAERYLKASGEFFCSEADSGTTSSEARVLHNFLLKAGLEVFLQHFDLLYPVLQANLRVESNVKLRFDVFTLLIEIVLTHYKAHPGFASSEKKLLPADIIEVCFLPNMIWKAGRAQTVMRAACCSCLAVLLDYGLVDTTRISVLKDEFIAKLTALSRDEHPETQRATMRLTRLLLERATQNIRPDDVVSVYPIFLKGLDEILEVRFESLEGLKEILRIASVKCFKASTLQTHLEEISRVLLIHMDDSNADIAENALECLKISSGMILPYVKDAMEMDKSKHTSSKYCELLEQHLKNLEALHIASGDS</sequence>
<comment type="caution">
    <text evidence="3">The sequence shown here is derived from an EMBL/GenBank/DDBJ whole genome shotgun (WGS) entry which is preliminary data.</text>
</comment>
<dbReference type="InterPro" id="IPR056497">
    <property type="entry name" value="HEAT_DAAF5"/>
</dbReference>
<dbReference type="InterPro" id="IPR016024">
    <property type="entry name" value="ARM-type_fold"/>
</dbReference>
<dbReference type="Pfam" id="PF24573">
    <property type="entry name" value="HEAT_DAAF5"/>
    <property type="match status" value="1"/>
</dbReference>
<reference evidence="3 4" key="1">
    <citation type="journal article" date="2016" name="Nat. Commun.">
        <title>Extremotolerant tardigrade genome and improved radiotolerance of human cultured cells by tardigrade-unique protein.</title>
        <authorList>
            <person name="Hashimoto T."/>
            <person name="Horikawa D.D."/>
            <person name="Saito Y."/>
            <person name="Kuwahara H."/>
            <person name="Kozuka-Hata H."/>
            <person name="Shin-I T."/>
            <person name="Minakuchi Y."/>
            <person name="Ohishi K."/>
            <person name="Motoyama A."/>
            <person name="Aizu T."/>
            <person name="Enomoto A."/>
            <person name="Kondo K."/>
            <person name="Tanaka S."/>
            <person name="Hara Y."/>
            <person name="Koshikawa S."/>
            <person name="Sagara H."/>
            <person name="Miura T."/>
            <person name="Yokobori S."/>
            <person name="Miyagawa K."/>
            <person name="Suzuki Y."/>
            <person name="Kubo T."/>
            <person name="Oyama M."/>
            <person name="Kohara Y."/>
            <person name="Fujiyama A."/>
            <person name="Arakawa K."/>
            <person name="Katayama T."/>
            <person name="Toyoda A."/>
            <person name="Kunieda T."/>
        </authorList>
    </citation>
    <scope>NUCLEOTIDE SEQUENCE [LARGE SCALE GENOMIC DNA]</scope>
    <source>
        <strain evidence="3 4">YOKOZUNA-1</strain>
    </source>
</reference>
<organism evidence="3 4">
    <name type="scientific">Ramazzottius varieornatus</name>
    <name type="common">Water bear</name>
    <name type="synonym">Tardigrade</name>
    <dbReference type="NCBI Taxonomy" id="947166"/>
    <lineage>
        <taxon>Eukaryota</taxon>
        <taxon>Metazoa</taxon>
        <taxon>Ecdysozoa</taxon>
        <taxon>Tardigrada</taxon>
        <taxon>Eutardigrada</taxon>
        <taxon>Parachela</taxon>
        <taxon>Hypsibioidea</taxon>
        <taxon>Ramazzottiidae</taxon>
        <taxon>Ramazzottius</taxon>
    </lineage>
</organism>
<dbReference type="Proteomes" id="UP000186922">
    <property type="component" value="Unassembled WGS sequence"/>
</dbReference>
<dbReference type="GO" id="GO:0036159">
    <property type="term" value="P:inner dynein arm assembly"/>
    <property type="evidence" value="ECO:0007669"/>
    <property type="project" value="TreeGrafter"/>
</dbReference>
<dbReference type="SUPFAM" id="SSF48371">
    <property type="entry name" value="ARM repeat"/>
    <property type="match status" value="1"/>
</dbReference>